<dbReference type="EMBL" id="DSBX01000181">
    <property type="protein sequence ID" value="HDQ99566.1"/>
    <property type="molecule type" value="Genomic_DNA"/>
</dbReference>
<evidence type="ECO:0000256" key="5">
    <source>
        <dbReference type="RuleBase" id="RU004508"/>
    </source>
</evidence>
<dbReference type="GO" id="GO:0000271">
    <property type="term" value="P:polysaccharide biosynthetic process"/>
    <property type="evidence" value="ECO:0007669"/>
    <property type="project" value="TreeGrafter"/>
</dbReference>
<feature type="active site" description="Proton acceptor" evidence="3">
    <location>
        <position position="184"/>
    </location>
</feature>
<dbReference type="Pfam" id="PF01041">
    <property type="entry name" value="DegT_DnrJ_EryC1"/>
    <property type="match status" value="1"/>
</dbReference>
<dbReference type="GO" id="GO:0030170">
    <property type="term" value="F:pyridoxal phosphate binding"/>
    <property type="evidence" value="ECO:0007669"/>
    <property type="project" value="TreeGrafter"/>
</dbReference>
<accession>A0A7V0T5Z6</accession>
<dbReference type="Gene3D" id="3.90.1150.10">
    <property type="entry name" value="Aspartate Aminotransferase, domain 1"/>
    <property type="match status" value="1"/>
</dbReference>
<keyword evidence="6" id="KW-0808">Transferase</keyword>
<evidence type="ECO:0000256" key="2">
    <source>
        <dbReference type="ARBA" id="ARBA00037999"/>
    </source>
</evidence>
<gene>
    <name evidence="6" type="ORF">ENN51_04690</name>
</gene>
<dbReference type="PANTHER" id="PTHR30244">
    <property type="entry name" value="TRANSAMINASE"/>
    <property type="match status" value="1"/>
</dbReference>
<reference evidence="6" key="1">
    <citation type="journal article" date="2020" name="mSystems">
        <title>Genome- and Community-Level Interaction Insights into Carbon Utilization and Element Cycling Functions of Hydrothermarchaeota in Hydrothermal Sediment.</title>
        <authorList>
            <person name="Zhou Z."/>
            <person name="Liu Y."/>
            <person name="Xu W."/>
            <person name="Pan J."/>
            <person name="Luo Z.H."/>
            <person name="Li M."/>
        </authorList>
    </citation>
    <scope>NUCLEOTIDE SEQUENCE [LARGE SCALE GENOMIC DNA]</scope>
    <source>
        <strain evidence="6">SpSt-1182</strain>
    </source>
</reference>
<dbReference type="PIRSF" id="PIRSF000390">
    <property type="entry name" value="PLP_StrS"/>
    <property type="match status" value="1"/>
</dbReference>
<dbReference type="AlphaFoldDB" id="A0A7V0T5Z6"/>
<evidence type="ECO:0000256" key="1">
    <source>
        <dbReference type="ARBA" id="ARBA00022898"/>
    </source>
</evidence>
<protein>
    <submittedName>
        <fullName evidence="6">DegT/DnrJ/EryC1/StrS family aminotransferase</fullName>
    </submittedName>
</protein>
<organism evidence="6">
    <name type="scientific">candidate division WOR-3 bacterium</name>
    <dbReference type="NCBI Taxonomy" id="2052148"/>
    <lineage>
        <taxon>Bacteria</taxon>
        <taxon>Bacteria division WOR-3</taxon>
    </lineage>
</organism>
<evidence type="ECO:0000256" key="3">
    <source>
        <dbReference type="PIRSR" id="PIRSR000390-1"/>
    </source>
</evidence>
<dbReference type="InterPro" id="IPR015422">
    <property type="entry name" value="PyrdxlP-dep_Trfase_small"/>
</dbReference>
<dbReference type="Proteomes" id="UP000885672">
    <property type="component" value="Unassembled WGS sequence"/>
</dbReference>
<sequence length="361" mass="39132">MPFYDVARIADGRADDRCADLRRVLASGRFVFGPELAGFERELARLVGVEHAFGVKSGTDAIILGLEALGIGPGDEVITTPFTYIATVEAIVRTGAVPVLADVAPATLCLDPDACAAAVTPRTRAVVLVHLFGHCGNLDRFLALCRERDLLLFEDAAQALGSTWQDRPLGSFGAAASFSFYPTKNLAALGDAGAVVTPNPAAAERLAQLRRHGRDDSGRHVRWGWNSRLDEIQAAFLRRALPGLAADTARRRALAARYDAAFDGVVTVLQPAPGCDSCRHQYAILTPERDRLRAFLAERGVETACYYPTPVHREPVLARAGLTFRNAERAAREILNLPIRPSLADTEQDLVIELVLESVRE</sequence>
<dbReference type="InterPro" id="IPR000653">
    <property type="entry name" value="DegT/StrS_aminotransferase"/>
</dbReference>
<dbReference type="Gene3D" id="3.40.640.10">
    <property type="entry name" value="Type I PLP-dependent aspartate aminotransferase-like (Major domain)"/>
    <property type="match status" value="1"/>
</dbReference>
<dbReference type="CDD" id="cd00616">
    <property type="entry name" value="AHBA_syn"/>
    <property type="match status" value="1"/>
</dbReference>
<dbReference type="PANTHER" id="PTHR30244:SF36">
    <property type="entry name" value="3-OXO-GLUCOSE-6-PHOSPHATE:GLUTAMATE AMINOTRANSFERASE"/>
    <property type="match status" value="1"/>
</dbReference>
<name>A0A7V0T5Z6_UNCW3</name>
<evidence type="ECO:0000256" key="4">
    <source>
        <dbReference type="PIRSR" id="PIRSR000390-2"/>
    </source>
</evidence>
<comment type="similarity">
    <text evidence="2 5">Belongs to the DegT/DnrJ/EryC1 family.</text>
</comment>
<feature type="modified residue" description="N6-(pyridoxal phosphate)lysine" evidence="4">
    <location>
        <position position="184"/>
    </location>
</feature>
<keyword evidence="6" id="KW-0032">Aminotransferase</keyword>
<keyword evidence="1 4" id="KW-0663">Pyridoxal phosphate</keyword>
<dbReference type="InterPro" id="IPR015421">
    <property type="entry name" value="PyrdxlP-dep_Trfase_major"/>
</dbReference>
<evidence type="ECO:0000313" key="6">
    <source>
        <dbReference type="EMBL" id="HDQ99566.1"/>
    </source>
</evidence>
<dbReference type="SUPFAM" id="SSF53383">
    <property type="entry name" value="PLP-dependent transferases"/>
    <property type="match status" value="1"/>
</dbReference>
<comment type="caution">
    <text evidence="6">The sequence shown here is derived from an EMBL/GenBank/DDBJ whole genome shotgun (WGS) entry which is preliminary data.</text>
</comment>
<dbReference type="InterPro" id="IPR015424">
    <property type="entry name" value="PyrdxlP-dep_Trfase"/>
</dbReference>
<dbReference type="GO" id="GO:0008483">
    <property type="term" value="F:transaminase activity"/>
    <property type="evidence" value="ECO:0007669"/>
    <property type="project" value="UniProtKB-KW"/>
</dbReference>
<proteinExistence type="inferred from homology"/>